<keyword evidence="3" id="KW-0677">Repeat</keyword>
<dbReference type="GO" id="GO:0005509">
    <property type="term" value="F:calcium ion binding"/>
    <property type="evidence" value="ECO:0007669"/>
    <property type="project" value="InterPro"/>
</dbReference>
<evidence type="ECO:0000313" key="8">
    <source>
        <dbReference type="Proteomes" id="UP000314986"/>
    </source>
</evidence>
<reference evidence="8" key="1">
    <citation type="journal article" date="2006" name="Science">
        <title>Ancient noncoding elements conserved in the human genome.</title>
        <authorList>
            <person name="Venkatesh B."/>
            <person name="Kirkness E.F."/>
            <person name="Loh Y.H."/>
            <person name="Halpern A.L."/>
            <person name="Lee A.P."/>
            <person name="Johnson J."/>
            <person name="Dandona N."/>
            <person name="Viswanathan L.D."/>
            <person name="Tay A."/>
            <person name="Venter J.C."/>
            <person name="Strausberg R.L."/>
            <person name="Brenner S."/>
        </authorList>
    </citation>
    <scope>NUCLEOTIDE SEQUENCE [LARGE SCALE GENOMIC DNA]</scope>
</reference>
<sequence>MPSDLENAMLSLMAIFHKYSEKEGSKGSLSNSELKDLFKGELGCFLKNQKDEKAVDKIMADLDHNGDGTVDFQEFAILVISLTIACHEQFQKS</sequence>
<dbReference type="KEGG" id="cmk:103182050"/>
<dbReference type="PANTHER" id="PTHR11639">
    <property type="entry name" value="S100 CALCIUM-BINDING PROTEIN"/>
    <property type="match status" value="1"/>
</dbReference>
<dbReference type="Proteomes" id="UP000314986">
    <property type="component" value="Unassembled WGS sequence"/>
</dbReference>
<dbReference type="SUPFAM" id="SSF47473">
    <property type="entry name" value="EF-hand"/>
    <property type="match status" value="1"/>
</dbReference>
<keyword evidence="8" id="KW-1185">Reference proteome</keyword>
<dbReference type="FunFam" id="1.10.238.10:FF:000044">
    <property type="entry name" value="Protein S100"/>
    <property type="match status" value="1"/>
</dbReference>
<dbReference type="Pfam" id="PF01023">
    <property type="entry name" value="S_100"/>
    <property type="match status" value="1"/>
</dbReference>
<dbReference type="InterPro" id="IPR001751">
    <property type="entry name" value="S100/CaBP7/8-like_CS"/>
</dbReference>
<dbReference type="GeneTree" id="ENSGT00940000160475"/>
<reference evidence="8" key="3">
    <citation type="journal article" date="2014" name="Nature">
        <title>Elephant shark genome provides unique insights into gnathostome evolution.</title>
        <authorList>
            <consortium name="International Elephant Shark Genome Sequencing Consortium"/>
            <person name="Venkatesh B."/>
            <person name="Lee A.P."/>
            <person name="Ravi V."/>
            <person name="Maurya A.K."/>
            <person name="Lian M.M."/>
            <person name="Swann J.B."/>
            <person name="Ohta Y."/>
            <person name="Flajnik M.F."/>
            <person name="Sutoh Y."/>
            <person name="Kasahara M."/>
            <person name="Hoon S."/>
            <person name="Gangu V."/>
            <person name="Roy S.W."/>
            <person name="Irimia M."/>
            <person name="Korzh V."/>
            <person name="Kondrychyn I."/>
            <person name="Lim Z.W."/>
            <person name="Tay B.H."/>
            <person name="Tohari S."/>
            <person name="Kong K.W."/>
            <person name="Ho S."/>
            <person name="Lorente-Galdos B."/>
            <person name="Quilez J."/>
            <person name="Marques-Bonet T."/>
            <person name="Raney B.J."/>
            <person name="Ingham P.W."/>
            <person name="Tay A."/>
            <person name="Hillier L.W."/>
            <person name="Minx P."/>
            <person name="Boehm T."/>
            <person name="Wilson R.K."/>
            <person name="Brenner S."/>
            <person name="Warren W.C."/>
        </authorList>
    </citation>
    <scope>NUCLEOTIDE SEQUENCE [LARGE SCALE GENOMIC DNA]</scope>
</reference>
<evidence type="ECO:0000256" key="3">
    <source>
        <dbReference type="ARBA" id="ARBA00022737"/>
    </source>
</evidence>
<protein>
    <recommendedName>
        <fullName evidence="5">Protein S100</fullName>
    </recommendedName>
    <alternativeName>
        <fullName evidence="5">S100 calcium-binding protein</fullName>
    </alternativeName>
</protein>
<dbReference type="OMA" id="QCYQMHL"/>
<dbReference type="PROSITE" id="PS50222">
    <property type="entry name" value="EF_HAND_2"/>
    <property type="match status" value="1"/>
</dbReference>
<dbReference type="STRING" id="7868.ENSCMIP00000011953"/>
<dbReference type="InterPro" id="IPR034325">
    <property type="entry name" value="S-100_dom"/>
</dbReference>
<dbReference type="InterPro" id="IPR011992">
    <property type="entry name" value="EF-hand-dom_pair"/>
</dbReference>
<evidence type="ECO:0000256" key="4">
    <source>
        <dbReference type="ARBA" id="ARBA00022837"/>
    </source>
</evidence>
<reference evidence="7" key="4">
    <citation type="submission" date="2025-08" db="UniProtKB">
        <authorList>
            <consortium name="Ensembl"/>
        </authorList>
    </citation>
    <scope>IDENTIFICATION</scope>
</reference>
<evidence type="ECO:0000313" key="7">
    <source>
        <dbReference type="Ensembl" id="ENSCMIP00000011953.1"/>
    </source>
</evidence>
<evidence type="ECO:0000256" key="1">
    <source>
        <dbReference type="ARBA" id="ARBA00007323"/>
    </source>
</evidence>
<evidence type="ECO:0000256" key="2">
    <source>
        <dbReference type="ARBA" id="ARBA00022723"/>
    </source>
</evidence>
<dbReference type="Pfam" id="PF00036">
    <property type="entry name" value="EF-hand_1"/>
    <property type="match status" value="1"/>
</dbReference>
<dbReference type="InterPro" id="IPR013787">
    <property type="entry name" value="S100_Ca-bd_sub"/>
</dbReference>
<dbReference type="AlphaFoldDB" id="A0A4W3H569"/>
<dbReference type="Gene3D" id="1.10.238.10">
    <property type="entry name" value="EF-hand"/>
    <property type="match status" value="1"/>
</dbReference>
<dbReference type="InterPro" id="IPR018247">
    <property type="entry name" value="EF_Hand_1_Ca_BS"/>
</dbReference>
<dbReference type="GO" id="GO:0046914">
    <property type="term" value="F:transition metal ion binding"/>
    <property type="evidence" value="ECO:0007669"/>
    <property type="project" value="InterPro"/>
</dbReference>
<dbReference type="PROSITE" id="PS00303">
    <property type="entry name" value="S100_CABP"/>
    <property type="match status" value="1"/>
</dbReference>
<feature type="domain" description="EF-hand" evidence="6">
    <location>
        <begin position="50"/>
        <end position="85"/>
    </location>
</feature>
<organism evidence="7 8">
    <name type="scientific">Callorhinchus milii</name>
    <name type="common">Ghost shark</name>
    <dbReference type="NCBI Taxonomy" id="7868"/>
    <lineage>
        <taxon>Eukaryota</taxon>
        <taxon>Metazoa</taxon>
        <taxon>Chordata</taxon>
        <taxon>Craniata</taxon>
        <taxon>Vertebrata</taxon>
        <taxon>Chondrichthyes</taxon>
        <taxon>Holocephali</taxon>
        <taxon>Chimaeriformes</taxon>
        <taxon>Callorhinchidae</taxon>
        <taxon>Callorhinchus</taxon>
    </lineage>
</organism>
<reference evidence="7" key="5">
    <citation type="submission" date="2025-09" db="UniProtKB">
        <authorList>
            <consortium name="Ensembl"/>
        </authorList>
    </citation>
    <scope>IDENTIFICATION</scope>
</reference>
<dbReference type="InParanoid" id="A0A4W3H569"/>
<proteinExistence type="inferred from homology"/>
<dbReference type="GeneID" id="103182050"/>
<comment type="similarity">
    <text evidence="1 5">Belongs to the S-100 family.</text>
</comment>
<keyword evidence="2 5" id="KW-0479">Metal-binding</keyword>
<reference evidence="8" key="2">
    <citation type="journal article" date="2007" name="PLoS Biol.">
        <title>Survey sequencing and comparative analysis of the elephant shark (Callorhinchus milii) genome.</title>
        <authorList>
            <person name="Venkatesh B."/>
            <person name="Kirkness E.F."/>
            <person name="Loh Y.H."/>
            <person name="Halpern A.L."/>
            <person name="Lee A.P."/>
            <person name="Johnson J."/>
            <person name="Dandona N."/>
            <person name="Viswanathan L.D."/>
            <person name="Tay A."/>
            <person name="Venter J.C."/>
            <person name="Strausberg R.L."/>
            <person name="Brenner S."/>
        </authorList>
    </citation>
    <scope>NUCLEOTIDE SEQUENCE [LARGE SCALE GENOMIC DNA]</scope>
</reference>
<evidence type="ECO:0000259" key="6">
    <source>
        <dbReference type="PROSITE" id="PS50222"/>
    </source>
</evidence>
<dbReference type="OrthoDB" id="26525at2759"/>
<dbReference type="GO" id="GO:0048306">
    <property type="term" value="F:calcium-dependent protein binding"/>
    <property type="evidence" value="ECO:0007669"/>
    <property type="project" value="TreeGrafter"/>
</dbReference>
<dbReference type="PANTHER" id="PTHR11639:SF134">
    <property type="entry name" value="PROTEIN S100-A1-RELATED"/>
    <property type="match status" value="1"/>
</dbReference>
<evidence type="ECO:0000256" key="5">
    <source>
        <dbReference type="RuleBase" id="RU361184"/>
    </source>
</evidence>
<dbReference type="SMART" id="SM01394">
    <property type="entry name" value="S_100"/>
    <property type="match status" value="1"/>
</dbReference>
<dbReference type="InterPro" id="IPR002048">
    <property type="entry name" value="EF_hand_dom"/>
</dbReference>
<accession>A0A4W3H569</accession>
<dbReference type="SMART" id="SM00054">
    <property type="entry name" value="EFh"/>
    <property type="match status" value="1"/>
</dbReference>
<dbReference type="CDD" id="cd00213">
    <property type="entry name" value="S-100"/>
    <property type="match status" value="1"/>
</dbReference>
<dbReference type="PROSITE" id="PS00018">
    <property type="entry name" value="EF_HAND_1"/>
    <property type="match status" value="1"/>
</dbReference>
<gene>
    <name evidence="7" type="primary">LOC103182050</name>
</gene>
<keyword evidence="4 5" id="KW-0106">Calcium</keyword>
<dbReference type="Ensembl" id="ENSCMIT00000012240.1">
    <property type="protein sequence ID" value="ENSCMIP00000011953.1"/>
    <property type="gene ID" value="ENSCMIG00000006167.1"/>
</dbReference>
<name>A0A4W3H569_CALMI</name>